<evidence type="ECO:0000313" key="3">
    <source>
        <dbReference type="Proteomes" id="UP000269221"/>
    </source>
</evidence>
<evidence type="ECO:0000256" key="1">
    <source>
        <dbReference type="SAM" id="MobiDB-lite"/>
    </source>
</evidence>
<proteinExistence type="predicted"/>
<dbReference type="OrthoDB" id="9219298at2759"/>
<name>A0A3M0K8N4_HIRRU</name>
<dbReference type="AlphaFoldDB" id="A0A3M0K8N4"/>
<evidence type="ECO:0000313" key="2">
    <source>
        <dbReference type="EMBL" id="RMC07704.1"/>
    </source>
</evidence>
<reference evidence="2 3" key="1">
    <citation type="submission" date="2018-07" db="EMBL/GenBank/DDBJ databases">
        <title>A high quality draft genome assembly of the barn swallow (H. rustica rustica).</title>
        <authorList>
            <person name="Formenti G."/>
            <person name="Chiara M."/>
            <person name="Poveda L."/>
            <person name="Francoijs K.-J."/>
            <person name="Bonisoli-Alquati A."/>
            <person name="Canova L."/>
            <person name="Gianfranceschi L."/>
            <person name="Horner D.S."/>
            <person name="Saino N."/>
        </authorList>
    </citation>
    <scope>NUCLEOTIDE SEQUENCE [LARGE SCALE GENOMIC DNA]</scope>
    <source>
        <strain evidence="2">Chelidonia</strain>
        <tissue evidence="2">Blood</tissue>
    </source>
</reference>
<comment type="caution">
    <text evidence="2">The sequence shown here is derived from an EMBL/GenBank/DDBJ whole genome shotgun (WGS) entry which is preliminary data.</text>
</comment>
<protein>
    <submittedName>
        <fullName evidence="2">Uncharacterized protein</fullName>
    </submittedName>
</protein>
<feature type="region of interest" description="Disordered" evidence="1">
    <location>
        <begin position="57"/>
        <end position="81"/>
    </location>
</feature>
<dbReference type="EMBL" id="QRBI01000120">
    <property type="protein sequence ID" value="RMC07704.1"/>
    <property type="molecule type" value="Genomic_DNA"/>
</dbReference>
<sequence length="131" mass="14267">MSASTKMDPPPVKAELVNDGGRTSGITSFRGGKLLCHSSQEGGVRICERNTGMSKGDWGGGAAAAGTETPLQPMDTHGGPDIHLQPWRTPQWSRWMPKGAWVGSPSWSRLVPGPEASYREEPKWKVLWQEL</sequence>
<accession>A0A3M0K8N4</accession>
<organism evidence="2 3">
    <name type="scientific">Hirundo rustica rustica</name>
    <dbReference type="NCBI Taxonomy" id="333673"/>
    <lineage>
        <taxon>Eukaryota</taxon>
        <taxon>Metazoa</taxon>
        <taxon>Chordata</taxon>
        <taxon>Craniata</taxon>
        <taxon>Vertebrata</taxon>
        <taxon>Euteleostomi</taxon>
        <taxon>Archelosauria</taxon>
        <taxon>Archosauria</taxon>
        <taxon>Dinosauria</taxon>
        <taxon>Saurischia</taxon>
        <taxon>Theropoda</taxon>
        <taxon>Coelurosauria</taxon>
        <taxon>Aves</taxon>
        <taxon>Neognathae</taxon>
        <taxon>Neoaves</taxon>
        <taxon>Telluraves</taxon>
        <taxon>Australaves</taxon>
        <taxon>Passeriformes</taxon>
        <taxon>Sylvioidea</taxon>
        <taxon>Hirundinidae</taxon>
        <taxon>Hirundo</taxon>
    </lineage>
</organism>
<feature type="region of interest" description="Disordered" evidence="1">
    <location>
        <begin position="1"/>
        <end position="24"/>
    </location>
</feature>
<dbReference type="Proteomes" id="UP000269221">
    <property type="component" value="Unassembled WGS sequence"/>
</dbReference>
<keyword evidence="3" id="KW-1185">Reference proteome</keyword>
<gene>
    <name evidence="2" type="ORF">DUI87_17181</name>
</gene>